<evidence type="ECO:0000313" key="3">
    <source>
        <dbReference type="Proteomes" id="UP000324705"/>
    </source>
</evidence>
<dbReference type="Gramene" id="TRITD7Av1G109650.1">
    <property type="protein sequence ID" value="TRITD7Av1G109650.1"/>
    <property type="gene ID" value="TRITD7Av1G109650"/>
</dbReference>
<feature type="compositionally biased region" description="Basic and acidic residues" evidence="1">
    <location>
        <begin position="148"/>
        <end position="160"/>
    </location>
</feature>
<feature type="compositionally biased region" description="Low complexity" evidence="1">
    <location>
        <begin position="189"/>
        <end position="199"/>
    </location>
</feature>
<organism evidence="2 3">
    <name type="scientific">Triticum turgidum subsp. durum</name>
    <name type="common">Durum wheat</name>
    <name type="synonym">Triticum durum</name>
    <dbReference type="NCBI Taxonomy" id="4567"/>
    <lineage>
        <taxon>Eukaryota</taxon>
        <taxon>Viridiplantae</taxon>
        <taxon>Streptophyta</taxon>
        <taxon>Embryophyta</taxon>
        <taxon>Tracheophyta</taxon>
        <taxon>Spermatophyta</taxon>
        <taxon>Magnoliopsida</taxon>
        <taxon>Liliopsida</taxon>
        <taxon>Poales</taxon>
        <taxon>Poaceae</taxon>
        <taxon>BOP clade</taxon>
        <taxon>Pooideae</taxon>
        <taxon>Triticodae</taxon>
        <taxon>Triticeae</taxon>
        <taxon>Triticinae</taxon>
        <taxon>Triticum</taxon>
    </lineage>
</organism>
<gene>
    <name evidence="2" type="ORF">TRITD_7Av1G109650</name>
</gene>
<sequence length="199" mass="21000">MAQGHKCATTHRKSDGILARPWSRKWFKEPRSRRPAESRGAVVKATGGGGSRPRERVARPAQGAAAADAGRFKAKPLGGDNGNRRFDARSTSQSRAAPSQLEDESGDPKQWGCAGQWNHMVAACCSSLTKEHHRGRGSGSSRPQPRTAEAESRAGGHGVEDGDDSEATEAHAWRQKRAPQNEAAGAGGIRVVSGSVSGS</sequence>
<protein>
    <submittedName>
        <fullName evidence="2">Uncharacterized protein</fullName>
    </submittedName>
</protein>
<keyword evidence="3" id="KW-1185">Reference proteome</keyword>
<evidence type="ECO:0000256" key="1">
    <source>
        <dbReference type="SAM" id="MobiDB-lite"/>
    </source>
</evidence>
<reference evidence="2 3" key="1">
    <citation type="submission" date="2017-09" db="EMBL/GenBank/DDBJ databases">
        <authorList>
            <consortium name="International Durum Wheat Genome Sequencing Consortium (IDWGSC)"/>
            <person name="Milanesi L."/>
        </authorList>
    </citation>
    <scope>NUCLEOTIDE SEQUENCE [LARGE SCALE GENOMIC DNA]</scope>
    <source>
        <strain evidence="3">cv. Svevo</strain>
    </source>
</reference>
<accession>A0A9R0ZB04</accession>
<evidence type="ECO:0000313" key="2">
    <source>
        <dbReference type="EMBL" id="VAI74603.1"/>
    </source>
</evidence>
<proteinExistence type="predicted"/>
<feature type="compositionally biased region" description="Low complexity" evidence="1">
    <location>
        <begin position="59"/>
        <end position="69"/>
    </location>
</feature>
<feature type="region of interest" description="Disordered" evidence="1">
    <location>
        <begin position="1"/>
        <end position="113"/>
    </location>
</feature>
<dbReference type="Proteomes" id="UP000324705">
    <property type="component" value="Chromosome 7A"/>
</dbReference>
<dbReference type="AlphaFoldDB" id="A0A9R0ZB04"/>
<feature type="compositionally biased region" description="Basic and acidic residues" evidence="1">
    <location>
        <begin position="26"/>
        <end position="37"/>
    </location>
</feature>
<feature type="region of interest" description="Disordered" evidence="1">
    <location>
        <begin position="128"/>
        <end position="199"/>
    </location>
</feature>
<name>A0A9R0ZB04_TRITD</name>
<dbReference type="OMA" id="EAHAWRQ"/>
<dbReference type="EMBL" id="LT934123">
    <property type="protein sequence ID" value="VAI74603.1"/>
    <property type="molecule type" value="Genomic_DNA"/>
</dbReference>